<feature type="transmembrane region" description="Helical" evidence="13">
    <location>
        <begin position="203"/>
        <end position="226"/>
    </location>
</feature>
<feature type="transmembrane region" description="Helical" evidence="13">
    <location>
        <begin position="280"/>
        <end position="311"/>
    </location>
</feature>
<evidence type="ECO:0000256" key="6">
    <source>
        <dbReference type="ARBA" id="ARBA00023034"/>
    </source>
</evidence>
<feature type="transmembrane region" description="Helical" evidence="13">
    <location>
        <begin position="29"/>
        <end position="49"/>
    </location>
</feature>
<dbReference type="GO" id="GO:0015386">
    <property type="term" value="F:potassium:proton antiporter activity"/>
    <property type="evidence" value="ECO:0007669"/>
    <property type="project" value="TreeGrafter"/>
</dbReference>
<dbReference type="GO" id="GO:0005886">
    <property type="term" value="C:plasma membrane"/>
    <property type="evidence" value="ECO:0007669"/>
    <property type="project" value="TreeGrafter"/>
</dbReference>
<dbReference type="VEuPathDB" id="FungiDB:H310_00215"/>
<evidence type="ECO:0000256" key="11">
    <source>
        <dbReference type="RuleBase" id="RU003722"/>
    </source>
</evidence>
<evidence type="ECO:0000256" key="12">
    <source>
        <dbReference type="SAM" id="MobiDB-lite"/>
    </source>
</evidence>
<evidence type="ECO:0000256" key="8">
    <source>
        <dbReference type="ARBA" id="ARBA00023065"/>
    </source>
</evidence>
<dbReference type="AlphaFoldDB" id="A0A024UT66"/>
<evidence type="ECO:0000259" key="14">
    <source>
        <dbReference type="Pfam" id="PF00999"/>
    </source>
</evidence>
<feature type="transmembrane region" description="Helical" evidence="13">
    <location>
        <begin position="136"/>
        <end position="161"/>
    </location>
</feature>
<dbReference type="eggNOG" id="KOG1965">
    <property type="taxonomic scope" value="Eukaryota"/>
</dbReference>
<dbReference type="RefSeq" id="XP_008861122.1">
    <property type="nucleotide sequence ID" value="XM_008862900.1"/>
</dbReference>
<dbReference type="InterPro" id="IPR006153">
    <property type="entry name" value="Cation/H_exchanger_TM"/>
</dbReference>
<feature type="transmembrane region" description="Helical" evidence="13">
    <location>
        <begin position="360"/>
        <end position="384"/>
    </location>
</feature>
<feature type="region of interest" description="Disordered" evidence="12">
    <location>
        <begin position="507"/>
        <end position="529"/>
    </location>
</feature>
<dbReference type="GO" id="GO:0098719">
    <property type="term" value="P:sodium ion import across plasma membrane"/>
    <property type="evidence" value="ECO:0007669"/>
    <property type="project" value="TreeGrafter"/>
</dbReference>
<dbReference type="GeneID" id="20077265"/>
<organism evidence="15">
    <name type="scientific">Aphanomyces invadans</name>
    <dbReference type="NCBI Taxonomy" id="157072"/>
    <lineage>
        <taxon>Eukaryota</taxon>
        <taxon>Sar</taxon>
        <taxon>Stramenopiles</taxon>
        <taxon>Oomycota</taxon>
        <taxon>Saprolegniomycetes</taxon>
        <taxon>Saprolegniales</taxon>
        <taxon>Verrucalvaceae</taxon>
        <taxon>Aphanomyces</taxon>
    </lineage>
</organism>
<dbReference type="Pfam" id="PF00999">
    <property type="entry name" value="Na_H_Exchanger"/>
    <property type="match status" value="1"/>
</dbReference>
<feature type="transmembrane region" description="Helical" evidence="13">
    <location>
        <begin position="56"/>
        <end position="75"/>
    </location>
</feature>
<feature type="compositionally biased region" description="Polar residues" evidence="12">
    <location>
        <begin position="512"/>
        <end position="523"/>
    </location>
</feature>
<accession>A0A024UT66</accession>
<evidence type="ECO:0000256" key="4">
    <source>
        <dbReference type="ARBA" id="ARBA00022692"/>
    </source>
</evidence>
<evidence type="ECO:0000256" key="2">
    <source>
        <dbReference type="ARBA" id="ARBA00022448"/>
    </source>
</evidence>
<dbReference type="GO" id="GO:0000139">
    <property type="term" value="C:Golgi membrane"/>
    <property type="evidence" value="ECO:0007669"/>
    <property type="project" value="UniProtKB-SubCell"/>
</dbReference>
<dbReference type="NCBIfam" id="TIGR00840">
    <property type="entry name" value="b_cpa1"/>
    <property type="match status" value="1"/>
</dbReference>
<feature type="transmembrane region" description="Helical" evidence="13">
    <location>
        <begin position="331"/>
        <end position="354"/>
    </location>
</feature>
<evidence type="ECO:0000256" key="9">
    <source>
        <dbReference type="ARBA" id="ARBA00023136"/>
    </source>
</evidence>
<dbReference type="GO" id="GO:0015385">
    <property type="term" value="F:sodium:proton antiporter activity"/>
    <property type="evidence" value="ECO:0007669"/>
    <property type="project" value="InterPro"/>
</dbReference>
<sequence length="578" mass="63057">MSGTTTTNATTTNATANEMAFGMYKEYNVSIYVLLFMLLVLTSIGVSHVLEQRLQLHFISSSGAIIIVGLIAGALCSFDQSDIVARWLVGFDPNVFFVGLLPPIIFNSGKDEFMSMFITCGHIGYTMKRRHFFDNLTSILMFAILGTFISAVVVGGFLYLLGTIGLSLQMPLAECLAFGALISSTDPVTTLAVFQELHVDPKLFYIVFGESVLNDAISIVLFNTFVKFIGVTEVHAHAVSYAVLDFIGVCVGSILVGVTFGCLSSIALKHVKGLAVMHEVSLFVLVAYIPFLVAEVLELSGIVAILFAGMFMRHYTFNNLSSAAKDIASNLFHIVAFMCELVVFLNLGLSFFAMERGLSIPFMLWSLLACLVARAMHVYPLSSLRNVCMRRGDTQNRLDRNEQHMIWFSGLRGAIAFSLALSFPAPFREEVRAATMVVVVVTVLVMGGLTVKALDVLNIQRLVHKDDASDSADAVHSSISRHVLLKWDATYLMPWLTNAVPPTYDDVDVHSIPSSESTPNSVTDDGEDEQRTLAANVRRDIAIEDAVTTEGDAVHPSHSTHHHEVIAAPSALDAVVLV</sequence>
<protein>
    <recommendedName>
        <fullName evidence="11">Sodium/hydrogen exchanger</fullName>
    </recommendedName>
</protein>
<evidence type="ECO:0000256" key="7">
    <source>
        <dbReference type="ARBA" id="ARBA00023053"/>
    </source>
</evidence>
<keyword evidence="8 11" id="KW-0406">Ion transport</keyword>
<feature type="transmembrane region" description="Helical" evidence="13">
    <location>
        <begin position="431"/>
        <end position="451"/>
    </location>
</feature>
<evidence type="ECO:0000313" key="15">
    <source>
        <dbReference type="EMBL" id="ETW09711.1"/>
    </source>
</evidence>
<evidence type="ECO:0000256" key="13">
    <source>
        <dbReference type="SAM" id="Phobius"/>
    </source>
</evidence>
<dbReference type="InterPro" id="IPR004709">
    <property type="entry name" value="NaH_exchanger"/>
</dbReference>
<comment type="subcellular location">
    <subcellularLocation>
        <location evidence="1">Golgi apparatus membrane</location>
        <topology evidence="1">Multi-pass membrane protein</topology>
    </subcellularLocation>
</comment>
<keyword evidence="9 13" id="KW-0472">Membrane</keyword>
<dbReference type="GO" id="GO:0051453">
    <property type="term" value="P:regulation of intracellular pH"/>
    <property type="evidence" value="ECO:0007669"/>
    <property type="project" value="TreeGrafter"/>
</dbReference>
<reference evidence="15" key="1">
    <citation type="submission" date="2013-12" db="EMBL/GenBank/DDBJ databases">
        <title>The Genome Sequence of Aphanomyces invadans NJM9701.</title>
        <authorList>
            <consortium name="The Broad Institute Genomics Platform"/>
            <person name="Russ C."/>
            <person name="Tyler B."/>
            <person name="van West P."/>
            <person name="Dieguez-Uribeondo J."/>
            <person name="Young S.K."/>
            <person name="Zeng Q."/>
            <person name="Gargeya S."/>
            <person name="Fitzgerald M."/>
            <person name="Abouelleil A."/>
            <person name="Alvarado L."/>
            <person name="Chapman S.B."/>
            <person name="Gainer-Dewar J."/>
            <person name="Goldberg J."/>
            <person name="Griggs A."/>
            <person name="Gujja S."/>
            <person name="Hansen M."/>
            <person name="Howarth C."/>
            <person name="Imamovic A."/>
            <person name="Ireland A."/>
            <person name="Larimer J."/>
            <person name="McCowan C."/>
            <person name="Murphy C."/>
            <person name="Pearson M."/>
            <person name="Poon T.W."/>
            <person name="Priest M."/>
            <person name="Roberts A."/>
            <person name="Saif S."/>
            <person name="Shea T."/>
            <person name="Sykes S."/>
            <person name="Wortman J."/>
            <person name="Nusbaum C."/>
            <person name="Birren B."/>
        </authorList>
    </citation>
    <scope>NUCLEOTIDE SEQUENCE [LARGE SCALE GENOMIC DNA]</scope>
    <source>
        <strain evidence="15">NJM9701</strain>
    </source>
</reference>
<name>A0A024UT66_9STRA</name>
<dbReference type="EMBL" id="KI913952">
    <property type="protein sequence ID" value="ETW09711.1"/>
    <property type="molecule type" value="Genomic_DNA"/>
</dbReference>
<feature type="transmembrane region" description="Helical" evidence="13">
    <location>
        <begin position="87"/>
        <end position="106"/>
    </location>
</feature>
<evidence type="ECO:0000256" key="3">
    <source>
        <dbReference type="ARBA" id="ARBA00022449"/>
    </source>
</evidence>
<keyword evidence="10 11" id="KW-0739">Sodium transport</keyword>
<feature type="transmembrane region" description="Helical" evidence="13">
    <location>
        <begin position="405"/>
        <end position="425"/>
    </location>
</feature>
<dbReference type="PANTHER" id="PTHR10110:SF191">
    <property type="entry name" value="SODIUM_HYDROGEN EXCHANGER 8"/>
    <property type="match status" value="1"/>
</dbReference>
<keyword evidence="6" id="KW-0333">Golgi apparatus</keyword>
<keyword evidence="5 13" id="KW-1133">Transmembrane helix</keyword>
<dbReference type="Gene3D" id="6.10.140.1330">
    <property type="match status" value="1"/>
</dbReference>
<evidence type="ECO:0000256" key="1">
    <source>
        <dbReference type="ARBA" id="ARBA00004653"/>
    </source>
</evidence>
<comment type="similarity">
    <text evidence="11">Belongs to the monovalent cation:proton antiporter 1 (CPA1) transporter (TC 2.A.36) family.</text>
</comment>
<keyword evidence="4 11" id="KW-0812">Transmembrane</keyword>
<feature type="domain" description="Cation/H+ exchanger transmembrane" evidence="14">
    <location>
        <begin position="52"/>
        <end position="452"/>
    </location>
</feature>
<dbReference type="InterPro" id="IPR018422">
    <property type="entry name" value="Cation/H_exchanger_CPA1"/>
</dbReference>
<proteinExistence type="inferred from homology"/>
<keyword evidence="2 11" id="KW-0813">Transport</keyword>
<gene>
    <name evidence="15" type="ORF">H310_00215</name>
</gene>
<dbReference type="PANTHER" id="PTHR10110">
    <property type="entry name" value="SODIUM/HYDROGEN EXCHANGER"/>
    <property type="match status" value="1"/>
</dbReference>
<keyword evidence="7" id="KW-0915">Sodium</keyword>
<evidence type="ECO:0000256" key="5">
    <source>
        <dbReference type="ARBA" id="ARBA00022989"/>
    </source>
</evidence>
<dbReference type="OrthoDB" id="196264at2759"/>
<keyword evidence="3 11" id="KW-0050">Antiport</keyword>
<evidence type="ECO:0000256" key="10">
    <source>
        <dbReference type="ARBA" id="ARBA00023201"/>
    </source>
</evidence>
<feature type="transmembrane region" description="Helical" evidence="13">
    <location>
        <begin position="238"/>
        <end position="268"/>
    </location>
</feature>
<dbReference type="PRINTS" id="PR01084">
    <property type="entry name" value="NAHEXCHNGR"/>
</dbReference>